<keyword evidence="4 7" id="KW-0238">DNA-binding</keyword>
<accession>A0A6J4CZ58</accession>
<evidence type="ECO:0000313" key="11">
    <source>
        <dbReference type="Proteomes" id="UP000317935"/>
    </source>
</evidence>
<keyword evidence="5" id="KW-0804">Transcription</keyword>
<dbReference type="GO" id="GO:0000156">
    <property type="term" value="F:phosphorelay response regulator activity"/>
    <property type="evidence" value="ECO:0007669"/>
    <property type="project" value="TreeGrafter"/>
</dbReference>
<dbReference type="Gene3D" id="1.10.10.10">
    <property type="entry name" value="Winged helix-like DNA-binding domain superfamily/Winged helix DNA-binding domain"/>
    <property type="match status" value="1"/>
</dbReference>
<keyword evidence="2" id="KW-0902">Two-component regulatory system</keyword>
<dbReference type="InterPro" id="IPR016032">
    <property type="entry name" value="Sig_transdc_resp-reg_C-effctor"/>
</dbReference>
<feature type="DNA-binding region" description="OmpR/PhoB-type" evidence="7">
    <location>
        <begin position="118"/>
        <end position="212"/>
    </location>
</feature>
<dbReference type="GO" id="GO:0000976">
    <property type="term" value="F:transcription cis-regulatory region binding"/>
    <property type="evidence" value="ECO:0007669"/>
    <property type="project" value="TreeGrafter"/>
</dbReference>
<feature type="domain" description="Response regulatory" evidence="8">
    <location>
        <begin position="3"/>
        <end position="117"/>
    </location>
</feature>
<dbReference type="Gene3D" id="3.40.50.2300">
    <property type="match status" value="1"/>
</dbReference>
<sequence length="213" mass="24816">MKKLFLLEDDVLLHRMLEEFLKHAGFVVVSAYDKTPAMDILSQQHFDLLLLDVQVPEGNSFQILQILRDLNIATPAIFISVCSDMQTLRQAFHAGASDYLKKPFDLEELYLRMERLLTPPRVQINSDCFYENGVLQKADQNYFLTPKEKCLLEFFLKHKNQILGHEQIMANVWHYENEVDDSTLRSHIKNLRKLLGKDHIQNVKGLGYCLRIP</sequence>
<dbReference type="SMART" id="SM00448">
    <property type="entry name" value="REC"/>
    <property type="match status" value="1"/>
</dbReference>
<evidence type="ECO:0000313" key="10">
    <source>
        <dbReference type="EMBL" id="BCD70778.1"/>
    </source>
</evidence>
<protein>
    <submittedName>
        <fullName evidence="10">OmpR family DNA-binding response regulator</fullName>
    </submittedName>
</protein>
<dbReference type="GO" id="GO:0005829">
    <property type="term" value="C:cytosol"/>
    <property type="evidence" value="ECO:0007669"/>
    <property type="project" value="TreeGrafter"/>
</dbReference>
<dbReference type="PROSITE" id="PS51755">
    <property type="entry name" value="OMPR_PHOB"/>
    <property type="match status" value="1"/>
</dbReference>
<evidence type="ECO:0000256" key="1">
    <source>
        <dbReference type="ARBA" id="ARBA00022553"/>
    </source>
</evidence>
<proteinExistence type="predicted"/>
<evidence type="ECO:0000256" key="6">
    <source>
        <dbReference type="PROSITE-ProRule" id="PRU00169"/>
    </source>
</evidence>
<evidence type="ECO:0000256" key="4">
    <source>
        <dbReference type="ARBA" id="ARBA00023125"/>
    </source>
</evidence>
<evidence type="ECO:0000256" key="3">
    <source>
        <dbReference type="ARBA" id="ARBA00023015"/>
    </source>
</evidence>
<name>A0A6J4CZ58_9HELI</name>
<dbReference type="InterPro" id="IPR039420">
    <property type="entry name" value="WalR-like"/>
</dbReference>
<feature type="domain" description="OmpR/PhoB-type" evidence="9">
    <location>
        <begin position="118"/>
        <end position="212"/>
    </location>
</feature>
<organism evidence="10 11">
    <name type="scientific">Helicobacter suis</name>
    <dbReference type="NCBI Taxonomy" id="104628"/>
    <lineage>
        <taxon>Bacteria</taxon>
        <taxon>Pseudomonadati</taxon>
        <taxon>Campylobacterota</taxon>
        <taxon>Epsilonproteobacteria</taxon>
        <taxon>Campylobacterales</taxon>
        <taxon>Helicobacteraceae</taxon>
        <taxon>Helicobacter</taxon>
    </lineage>
</organism>
<dbReference type="InterPro" id="IPR001789">
    <property type="entry name" value="Sig_transdc_resp-reg_receiver"/>
</dbReference>
<reference evidence="10 11" key="1">
    <citation type="submission" date="2019-06" db="EMBL/GenBank/DDBJ databases">
        <title>Complete genome sequence of Helicobacter suis SNTW101c.</title>
        <authorList>
            <person name="Rimbara E."/>
            <person name="Suzuki M."/>
            <person name="Matsui H."/>
            <person name="Nakamura M."/>
            <person name="Mori S."/>
            <person name="Shibayama K."/>
        </authorList>
    </citation>
    <scope>NUCLEOTIDE SEQUENCE [LARGE SCALE GENOMIC DNA]</scope>
    <source>
        <strain evidence="10 11">SNTW101c</strain>
    </source>
</reference>
<dbReference type="InterPro" id="IPR011006">
    <property type="entry name" value="CheY-like_superfamily"/>
</dbReference>
<feature type="modified residue" description="4-aspartylphosphate" evidence="6">
    <location>
        <position position="52"/>
    </location>
</feature>
<gene>
    <name evidence="10" type="ORF">SNTW_14230</name>
</gene>
<evidence type="ECO:0000259" key="8">
    <source>
        <dbReference type="PROSITE" id="PS50110"/>
    </source>
</evidence>
<dbReference type="SMART" id="SM00862">
    <property type="entry name" value="Trans_reg_C"/>
    <property type="match status" value="1"/>
</dbReference>
<dbReference type="GO" id="GO:0032993">
    <property type="term" value="C:protein-DNA complex"/>
    <property type="evidence" value="ECO:0007669"/>
    <property type="project" value="TreeGrafter"/>
</dbReference>
<dbReference type="CDD" id="cd00383">
    <property type="entry name" value="trans_reg_C"/>
    <property type="match status" value="1"/>
</dbReference>
<dbReference type="GO" id="GO:0006355">
    <property type="term" value="P:regulation of DNA-templated transcription"/>
    <property type="evidence" value="ECO:0007669"/>
    <property type="project" value="InterPro"/>
</dbReference>
<dbReference type="AlphaFoldDB" id="A0A6J4CZ58"/>
<dbReference type="InterPro" id="IPR036388">
    <property type="entry name" value="WH-like_DNA-bd_sf"/>
</dbReference>
<dbReference type="PANTHER" id="PTHR48111">
    <property type="entry name" value="REGULATOR OF RPOS"/>
    <property type="match status" value="1"/>
</dbReference>
<evidence type="ECO:0000259" key="9">
    <source>
        <dbReference type="PROSITE" id="PS51755"/>
    </source>
</evidence>
<dbReference type="InterPro" id="IPR001867">
    <property type="entry name" value="OmpR/PhoB-type_DNA-bd"/>
</dbReference>
<dbReference type="Pfam" id="PF00072">
    <property type="entry name" value="Response_reg"/>
    <property type="match status" value="1"/>
</dbReference>
<evidence type="ECO:0000256" key="2">
    <source>
        <dbReference type="ARBA" id="ARBA00023012"/>
    </source>
</evidence>
<dbReference type="Pfam" id="PF00486">
    <property type="entry name" value="Trans_reg_C"/>
    <property type="match status" value="1"/>
</dbReference>
<dbReference type="Proteomes" id="UP000317935">
    <property type="component" value="Chromosome"/>
</dbReference>
<dbReference type="SUPFAM" id="SSF52172">
    <property type="entry name" value="CheY-like"/>
    <property type="match status" value="1"/>
</dbReference>
<dbReference type="PANTHER" id="PTHR48111:SF21">
    <property type="entry name" value="DNA-BINDING DUAL MASTER TRANSCRIPTIONAL REGULATOR RPAA"/>
    <property type="match status" value="1"/>
</dbReference>
<dbReference type="PROSITE" id="PS50110">
    <property type="entry name" value="RESPONSE_REGULATORY"/>
    <property type="match status" value="1"/>
</dbReference>
<evidence type="ECO:0000256" key="5">
    <source>
        <dbReference type="ARBA" id="ARBA00023163"/>
    </source>
</evidence>
<keyword evidence="3" id="KW-0805">Transcription regulation</keyword>
<dbReference type="EMBL" id="AP019774">
    <property type="protein sequence ID" value="BCD70778.1"/>
    <property type="molecule type" value="Genomic_DNA"/>
</dbReference>
<keyword evidence="1 6" id="KW-0597">Phosphoprotein</keyword>
<evidence type="ECO:0000256" key="7">
    <source>
        <dbReference type="PROSITE-ProRule" id="PRU01091"/>
    </source>
</evidence>
<dbReference type="SUPFAM" id="SSF46894">
    <property type="entry name" value="C-terminal effector domain of the bipartite response regulators"/>
    <property type="match status" value="1"/>
</dbReference>